<organism evidence="2">
    <name type="scientific">uncultured Rubrobacteraceae bacterium</name>
    <dbReference type="NCBI Taxonomy" id="349277"/>
    <lineage>
        <taxon>Bacteria</taxon>
        <taxon>Bacillati</taxon>
        <taxon>Actinomycetota</taxon>
        <taxon>Rubrobacteria</taxon>
        <taxon>Rubrobacterales</taxon>
        <taxon>Rubrobacteraceae</taxon>
        <taxon>environmental samples</taxon>
    </lineage>
</organism>
<sequence>ELSRDPRDLRFRDGPHLAHGAAEHRLARHLDLPVLRRLRGGHRLAHLRHRRGQLRGLYSAGPHHALAVDAEHHQRLVRDLLSEVHGHDLRDPVSPRLLRRDRHQLRRGRGDQVGDPGPHHPRHLEPLRATPDHAPALDADVPDPHRLHLQPLRLRARHLGRRLREAPTRALPHRHAPDLPRRQLLLHRYAAPVLADGHPLQPRRLPHKRLPLELLRGRRRERRPEHGHDGPLPGPVPDGCLVDLQNGLPPENL</sequence>
<protein>
    <submittedName>
        <fullName evidence="2">Efflux ABC transporter, permease protein</fullName>
    </submittedName>
</protein>
<feature type="region of interest" description="Disordered" evidence="1">
    <location>
        <begin position="95"/>
        <end position="133"/>
    </location>
</feature>
<gene>
    <name evidence="2" type="ORF">AVDCRST_MAG02-2939</name>
</gene>
<evidence type="ECO:0000313" key="2">
    <source>
        <dbReference type="EMBL" id="CAA9461099.1"/>
    </source>
</evidence>
<accession>A0A6J4R2S7</accession>
<reference evidence="2" key="1">
    <citation type="submission" date="2020-02" db="EMBL/GenBank/DDBJ databases">
        <authorList>
            <person name="Meier V. D."/>
        </authorList>
    </citation>
    <scope>NUCLEOTIDE SEQUENCE</scope>
    <source>
        <strain evidence="2">AVDCRST_MAG02</strain>
    </source>
</reference>
<dbReference type="AlphaFoldDB" id="A0A6J4R2S7"/>
<evidence type="ECO:0000256" key="1">
    <source>
        <dbReference type="SAM" id="MobiDB-lite"/>
    </source>
</evidence>
<feature type="non-terminal residue" evidence="2">
    <location>
        <position position="1"/>
    </location>
</feature>
<feature type="compositionally biased region" description="Basic residues" evidence="1">
    <location>
        <begin position="97"/>
        <end position="107"/>
    </location>
</feature>
<proteinExistence type="predicted"/>
<feature type="non-terminal residue" evidence="2">
    <location>
        <position position="253"/>
    </location>
</feature>
<dbReference type="EMBL" id="CADCVH010000079">
    <property type="protein sequence ID" value="CAA9461099.1"/>
    <property type="molecule type" value="Genomic_DNA"/>
</dbReference>
<feature type="region of interest" description="Disordered" evidence="1">
    <location>
        <begin position="197"/>
        <end position="253"/>
    </location>
</feature>
<name>A0A6J4R2S7_9ACTN</name>